<dbReference type="OrthoDB" id="8117402at2759"/>
<evidence type="ECO:0000256" key="2">
    <source>
        <dbReference type="ARBA" id="ARBA00022723"/>
    </source>
</evidence>
<keyword evidence="5" id="KW-0862">Zinc</keyword>
<keyword evidence="11" id="KW-1185">Reference proteome</keyword>
<evidence type="ECO:0000313" key="10">
    <source>
        <dbReference type="EMBL" id="RGP76387.1"/>
    </source>
</evidence>
<dbReference type="PROSITE" id="PS00028">
    <property type="entry name" value="ZINC_FINGER_C2H2_1"/>
    <property type="match status" value="2"/>
</dbReference>
<keyword evidence="3" id="KW-0677">Repeat</keyword>
<evidence type="ECO:0000259" key="9">
    <source>
        <dbReference type="PROSITE" id="PS50157"/>
    </source>
</evidence>
<evidence type="ECO:0000256" key="3">
    <source>
        <dbReference type="ARBA" id="ARBA00022737"/>
    </source>
</evidence>
<keyword evidence="6" id="KW-0539">Nucleus</keyword>
<evidence type="ECO:0000313" key="11">
    <source>
        <dbReference type="Proteomes" id="UP000266234"/>
    </source>
</evidence>
<dbReference type="PROSITE" id="PS50157">
    <property type="entry name" value="ZINC_FINGER_C2H2_2"/>
    <property type="match status" value="2"/>
</dbReference>
<proteinExistence type="predicted"/>
<feature type="domain" description="C2H2-type" evidence="9">
    <location>
        <begin position="239"/>
        <end position="270"/>
    </location>
</feature>
<dbReference type="Pfam" id="PF00096">
    <property type="entry name" value="zf-C2H2"/>
    <property type="match status" value="1"/>
</dbReference>
<comment type="subcellular location">
    <subcellularLocation>
        <location evidence="1">Nucleus</location>
    </subcellularLocation>
</comment>
<evidence type="ECO:0000256" key="7">
    <source>
        <dbReference type="PROSITE-ProRule" id="PRU00042"/>
    </source>
</evidence>
<dbReference type="GO" id="GO:0005634">
    <property type="term" value="C:nucleus"/>
    <property type="evidence" value="ECO:0007669"/>
    <property type="project" value="UniProtKB-SubCell"/>
</dbReference>
<dbReference type="SMART" id="SM00355">
    <property type="entry name" value="ZnF_C2H2"/>
    <property type="match status" value="4"/>
</dbReference>
<dbReference type="AlphaFoldDB" id="A0A395SW27"/>
<dbReference type="STRING" id="694270.A0A395SW27"/>
<dbReference type="Gene3D" id="3.30.160.60">
    <property type="entry name" value="Classic Zinc Finger"/>
    <property type="match status" value="2"/>
</dbReference>
<dbReference type="InterPro" id="IPR013087">
    <property type="entry name" value="Znf_C2H2_type"/>
</dbReference>
<reference evidence="10 11" key="1">
    <citation type="journal article" date="2018" name="PLoS Pathog.">
        <title>Evolution of structural diversity of trichothecenes, a family of toxins produced by plant pathogenic and entomopathogenic fungi.</title>
        <authorList>
            <person name="Proctor R.H."/>
            <person name="McCormick S.P."/>
            <person name="Kim H.S."/>
            <person name="Cardoza R.E."/>
            <person name="Stanley A.M."/>
            <person name="Lindo L."/>
            <person name="Kelly A."/>
            <person name="Brown D.W."/>
            <person name="Lee T."/>
            <person name="Vaughan M.M."/>
            <person name="Alexander N.J."/>
            <person name="Busman M."/>
            <person name="Gutierrez S."/>
        </authorList>
    </citation>
    <scope>NUCLEOTIDE SEQUENCE [LARGE SCALE GENOMIC DNA]</scope>
    <source>
        <strain evidence="10 11">NRRL 20695</strain>
    </source>
</reference>
<feature type="domain" description="C2H2-type" evidence="9">
    <location>
        <begin position="11"/>
        <end position="39"/>
    </location>
</feature>
<sequence>MPSGTRYEGDFWCETCDKIFKTWEDLNTHKRIMRAKGKEHIHCKFCSADFKTEAAEITHIQQTHPHEQNLHCSGCGKGPFARVGGLVAHIQKDCPRIDNKMIEDMRQKKMEFSNALVAATNEPLKNNFASFMPSSGSEASFSNNQVSRPFMIEQQKFPALAAPGSDTQMRNKENIKENDWNKGKKLFPQAPAAQRPTQQQLQHITAPSGRASYDLMSVHNPDHPNFNVARYSCQYTGKFNCPVTTCTKTFKSGQALLGHLRSEAHSETKYRCPYCLNTFGSLASITQHAESNGTKCKIRETDNYGAYMDQLLSGMIDVKQNGYEDGTVRYEVSKNFATRQGPIQDEPKSSGREPYKHEDISW</sequence>
<accession>A0A395SW27</accession>
<dbReference type="EMBL" id="PXOG01000114">
    <property type="protein sequence ID" value="RGP76387.1"/>
    <property type="molecule type" value="Genomic_DNA"/>
</dbReference>
<gene>
    <name evidence="10" type="ORF">FLONG3_5271</name>
</gene>
<evidence type="ECO:0000256" key="1">
    <source>
        <dbReference type="ARBA" id="ARBA00004123"/>
    </source>
</evidence>
<evidence type="ECO:0000256" key="5">
    <source>
        <dbReference type="ARBA" id="ARBA00022833"/>
    </source>
</evidence>
<comment type="caution">
    <text evidence="10">The sequence shown here is derived from an EMBL/GenBank/DDBJ whole genome shotgun (WGS) entry which is preliminary data.</text>
</comment>
<evidence type="ECO:0000256" key="6">
    <source>
        <dbReference type="ARBA" id="ARBA00023242"/>
    </source>
</evidence>
<organism evidence="10 11">
    <name type="scientific">Fusarium longipes</name>
    <dbReference type="NCBI Taxonomy" id="694270"/>
    <lineage>
        <taxon>Eukaryota</taxon>
        <taxon>Fungi</taxon>
        <taxon>Dikarya</taxon>
        <taxon>Ascomycota</taxon>
        <taxon>Pezizomycotina</taxon>
        <taxon>Sordariomycetes</taxon>
        <taxon>Hypocreomycetidae</taxon>
        <taxon>Hypocreales</taxon>
        <taxon>Nectriaceae</taxon>
        <taxon>Fusarium</taxon>
    </lineage>
</organism>
<name>A0A395SW27_9HYPO</name>
<keyword evidence="4 7" id="KW-0863">Zinc-finger</keyword>
<keyword evidence="2" id="KW-0479">Metal-binding</keyword>
<dbReference type="SUPFAM" id="SSF57667">
    <property type="entry name" value="beta-beta-alpha zinc fingers"/>
    <property type="match status" value="1"/>
</dbReference>
<dbReference type="Pfam" id="PF13912">
    <property type="entry name" value="zf-C2H2_6"/>
    <property type="match status" value="2"/>
</dbReference>
<protein>
    <recommendedName>
        <fullName evidence="9">C2H2-type domain-containing protein</fullName>
    </recommendedName>
</protein>
<feature type="compositionally biased region" description="Basic and acidic residues" evidence="8">
    <location>
        <begin position="345"/>
        <end position="362"/>
    </location>
</feature>
<evidence type="ECO:0000256" key="4">
    <source>
        <dbReference type="ARBA" id="ARBA00022771"/>
    </source>
</evidence>
<dbReference type="InterPro" id="IPR036236">
    <property type="entry name" value="Znf_C2H2_sf"/>
</dbReference>
<evidence type="ECO:0000256" key="8">
    <source>
        <dbReference type="SAM" id="MobiDB-lite"/>
    </source>
</evidence>
<dbReference type="GO" id="GO:0008270">
    <property type="term" value="F:zinc ion binding"/>
    <property type="evidence" value="ECO:0007669"/>
    <property type="project" value="UniProtKB-KW"/>
</dbReference>
<dbReference type="PANTHER" id="PTHR24406">
    <property type="entry name" value="TRANSCRIPTIONAL REPRESSOR CTCFL-RELATED"/>
    <property type="match status" value="1"/>
</dbReference>
<dbReference type="Proteomes" id="UP000266234">
    <property type="component" value="Unassembled WGS sequence"/>
</dbReference>
<feature type="region of interest" description="Disordered" evidence="8">
    <location>
        <begin position="336"/>
        <end position="362"/>
    </location>
</feature>
<dbReference type="InterPro" id="IPR050888">
    <property type="entry name" value="ZnF_C2H2-type_TF"/>
</dbReference>